<comment type="similarity">
    <text evidence="1 8">Belongs to the eukaryotic RecA-like protein family.</text>
</comment>
<dbReference type="PANTHER" id="PTHR22942">
    <property type="entry name" value="RECA/RAD51/RADA DNA STRAND-PAIRING FAMILY MEMBER"/>
    <property type="match status" value="1"/>
</dbReference>
<dbReference type="InterPro" id="IPR020588">
    <property type="entry name" value="RecA_ATP-bd"/>
</dbReference>
<proteinExistence type="inferred from homology"/>
<keyword evidence="4 8" id="KW-0227">DNA damage</keyword>
<dbReference type="InterPro" id="IPR030934">
    <property type="entry name" value="Intein_C"/>
</dbReference>
<evidence type="ECO:0000256" key="7">
    <source>
        <dbReference type="ARBA" id="ARBA00023172"/>
    </source>
</evidence>
<dbReference type="GO" id="GO:0016539">
    <property type="term" value="P:intein-mediated protein splicing"/>
    <property type="evidence" value="ECO:0007669"/>
    <property type="project" value="InterPro"/>
</dbReference>
<dbReference type="Pfam" id="PF08423">
    <property type="entry name" value="Rad51"/>
    <property type="match status" value="2"/>
</dbReference>
<dbReference type="AlphaFoldDB" id="A0A7C1E927"/>
<dbReference type="SMART" id="SM00278">
    <property type="entry name" value="HhH1"/>
    <property type="match status" value="1"/>
</dbReference>
<dbReference type="SMART" id="SM00305">
    <property type="entry name" value="HintC"/>
    <property type="match status" value="1"/>
</dbReference>
<keyword evidence="5 8" id="KW-0067">ATP-binding</keyword>
<evidence type="ECO:0000256" key="8">
    <source>
        <dbReference type="HAMAP-Rule" id="MF_00348"/>
    </source>
</evidence>
<keyword evidence="6 8" id="KW-0238">DNA-binding</keyword>
<dbReference type="CDD" id="cd00081">
    <property type="entry name" value="Hint"/>
    <property type="match status" value="1"/>
</dbReference>
<dbReference type="InterPro" id="IPR003586">
    <property type="entry name" value="Hint_dom_C"/>
</dbReference>
<dbReference type="InterPro" id="IPR003583">
    <property type="entry name" value="Hlx-hairpin-Hlx_DNA-bd_motif"/>
</dbReference>
<dbReference type="NCBIfam" id="TIGR01443">
    <property type="entry name" value="intein_Cterm"/>
    <property type="match status" value="1"/>
</dbReference>
<dbReference type="SUPFAM" id="SSF47794">
    <property type="entry name" value="Rad51 N-terminal domain-like"/>
    <property type="match status" value="1"/>
</dbReference>
<gene>
    <name evidence="8 12" type="primary">radA</name>
    <name evidence="12" type="ORF">ENO04_02795</name>
</gene>
<dbReference type="HAMAP" id="MF_00348">
    <property type="entry name" value="RadA_arch"/>
    <property type="match status" value="1"/>
</dbReference>
<evidence type="ECO:0000256" key="2">
    <source>
        <dbReference type="ARBA" id="ARBA00018144"/>
    </source>
</evidence>
<comment type="function">
    <text evidence="8">Involved in DNA repair and in homologous recombination. Binds and assemble on single-stranded DNA to form a nucleoprotein filament. Hydrolyzes ATP in a ssDNA-dependent manner and promotes DNA strand exchange between homologous DNA molecules.</text>
</comment>
<evidence type="ECO:0000313" key="12">
    <source>
        <dbReference type="EMBL" id="HDS10538.1"/>
    </source>
</evidence>
<keyword evidence="7 8" id="KW-0233">DNA recombination</keyword>
<evidence type="ECO:0000259" key="11">
    <source>
        <dbReference type="PROSITE" id="PS50163"/>
    </source>
</evidence>
<dbReference type="PANTHER" id="PTHR22942:SF30">
    <property type="entry name" value="MEIOTIC RECOMBINATION PROTEIN DMC1_LIM15 HOMOLOG"/>
    <property type="match status" value="1"/>
</dbReference>
<dbReference type="InterPro" id="IPR003587">
    <property type="entry name" value="Hint_dom_N"/>
</dbReference>
<dbReference type="InterPro" id="IPR011938">
    <property type="entry name" value="DNA_recomb/repair_RadA"/>
</dbReference>
<dbReference type="GO" id="GO:0003684">
    <property type="term" value="F:damaged DNA binding"/>
    <property type="evidence" value="ECO:0007669"/>
    <property type="project" value="UniProtKB-UniRule"/>
</dbReference>
<dbReference type="GO" id="GO:0005524">
    <property type="term" value="F:ATP binding"/>
    <property type="evidence" value="ECO:0007669"/>
    <property type="project" value="UniProtKB-UniRule"/>
</dbReference>
<dbReference type="SUPFAM" id="SSF52540">
    <property type="entry name" value="P-loop containing nucleoside triphosphate hydrolases"/>
    <property type="match status" value="2"/>
</dbReference>
<reference evidence="12" key="1">
    <citation type="journal article" date="2020" name="mSystems">
        <title>Genome- and Community-Level Interaction Insights into Carbon Utilization and Element Cycling Functions of Hydrothermarchaeota in Hydrothermal Sediment.</title>
        <authorList>
            <person name="Zhou Z."/>
            <person name="Liu Y."/>
            <person name="Xu W."/>
            <person name="Pan J."/>
            <person name="Luo Z.H."/>
            <person name="Li M."/>
        </authorList>
    </citation>
    <scope>NUCLEOTIDE SEQUENCE [LARGE SCALE GENOMIC DNA]</scope>
    <source>
        <strain evidence="12">SpSt-123</strain>
    </source>
</reference>
<dbReference type="NCBIfam" id="NF003301">
    <property type="entry name" value="PRK04301.1"/>
    <property type="match status" value="1"/>
</dbReference>
<dbReference type="PROSITE" id="PS50818">
    <property type="entry name" value="INTEIN_C_TER"/>
    <property type="match status" value="1"/>
</dbReference>
<dbReference type="PROSITE" id="PS50163">
    <property type="entry name" value="RECA_3"/>
    <property type="match status" value="1"/>
</dbReference>
<evidence type="ECO:0000256" key="5">
    <source>
        <dbReference type="ARBA" id="ARBA00022840"/>
    </source>
</evidence>
<dbReference type="InterPro" id="IPR036844">
    <property type="entry name" value="Hint_dom_sf"/>
</dbReference>
<feature type="domain" description="RecA family profile 1" evidence="10">
    <location>
        <begin position="297"/>
        <end position="432"/>
    </location>
</feature>
<dbReference type="GO" id="GO:0140664">
    <property type="term" value="F:ATP-dependent DNA damage sensor activity"/>
    <property type="evidence" value="ECO:0007669"/>
    <property type="project" value="InterPro"/>
</dbReference>
<dbReference type="SUPFAM" id="SSF51294">
    <property type="entry name" value="Hedgehog/intein (Hint) domain"/>
    <property type="match status" value="1"/>
</dbReference>
<accession>A0A7C1E927</accession>
<dbReference type="SMART" id="SM00306">
    <property type="entry name" value="HintN"/>
    <property type="match status" value="1"/>
</dbReference>
<dbReference type="InterPro" id="IPR006141">
    <property type="entry name" value="Intein_N"/>
</dbReference>
<dbReference type="PROSITE" id="PS50162">
    <property type="entry name" value="RECA_2"/>
    <property type="match status" value="1"/>
</dbReference>
<dbReference type="PROSITE" id="PS50817">
    <property type="entry name" value="INTEIN_N_TER"/>
    <property type="match status" value="1"/>
</dbReference>
<dbReference type="Gene3D" id="2.170.16.10">
    <property type="entry name" value="Hedgehog/Intein (Hint) domain"/>
    <property type="match status" value="1"/>
</dbReference>
<feature type="domain" description="RecA family profile 2" evidence="11">
    <location>
        <begin position="437"/>
        <end position="499"/>
    </location>
</feature>
<dbReference type="GO" id="GO:0006310">
    <property type="term" value="P:DNA recombination"/>
    <property type="evidence" value="ECO:0007669"/>
    <property type="project" value="UniProtKB-UniRule"/>
</dbReference>
<dbReference type="InterPro" id="IPR013632">
    <property type="entry name" value="Rad51_C"/>
</dbReference>
<evidence type="ECO:0000256" key="4">
    <source>
        <dbReference type="ARBA" id="ARBA00022763"/>
    </source>
</evidence>
<dbReference type="NCBIfam" id="TIGR01445">
    <property type="entry name" value="intein_Nterm"/>
    <property type="match status" value="1"/>
</dbReference>
<comment type="caution">
    <text evidence="8">Lacks conserved residue(s) required for the propagation of feature annotation.</text>
</comment>
<keyword evidence="3 8" id="KW-0547">Nucleotide-binding</keyword>
<dbReference type="EMBL" id="DSDY01000093">
    <property type="protein sequence ID" value="HDS10538.1"/>
    <property type="molecule type" value="Genomic_DNA"/>
</dbReference>
<feature type="region of interest" description="Disordered" evidence="9">
    <location>
        <begin position="1"/>
        <end position="23"/>
    </location>
</feature>
<sequence length="499" mass="55277">MSKSTKSTDKEADEPDVQKREAQKIKTLTDLPGIGPATAQKLIEAGYSTLESIAVASPQELSATIGIPLATAQKAIKAAREALNIRFKTALELKLERLTVGKITTGSKALDELLGGGVETRTITEFFGEYGTGKCFVGPTLVKYYRGAELVVNDIESLYHEKKKTEGESRFDGGYIVRASDIIVESVDANGRIVKVSPSFIYKEKVPLIVEVKGEGDVKLEVTPRHPVLVYDGASSIWKPAIEIKPGDNLVSIMNNEVKLQRVYRVEIKEHNDYVYDLVVPRHHNFLSPEGLVLHNTQLCHQLSVNVQLPPDKGGLNGKAVYIDSEGTFRWERIESMARALGLDVEKTMENILYIRAVNSDHQMAIVEELAEIIPEQNIKLVVVDSVTGHFRAEYPGRENLALRQQKLNRHLHQLMRLAEIYNIAVVITNQVMARPDVFYGDPTQAVGGHVLYHAPGVRVQLRKSKGNKRIARVVDAPHLPEGEAVFAITEIGIRDAAD</sequence>
<dbReference type="Pfam" id="PF14520">
    <property type="entry name" value="HHH_5"/>
    <property type="match status" value="1"/>
</dbReference>
<comment type="caution">
    <text evidence="12">The sequence shown here is derived from an EMBL/GenBank/DDBJ whole genome shotgun (WGS) entry which is preliminary data.</text>
</comment>
<evidence type="ECO:0000259" key="10">
    <source>
        <dbReference type="PROSITE" id="PS50162"/>
    </source>
</evidence>
<evidence type="ECO:0000256" key="6">
    <source>
        <dbReference type="ARBA" id="ARBA00023125"/>
    </source>
</evidence>
<protein>
    <recommendedName>
        <fullName evidence="2 8">DNA repair and recombination protein RadA</fullName>
    </recommendedName>
</protein>
<organism evidence="12">
    <name type="scientific">Fervidicoccus fontis</name>
    <dbReference type="NCBI Taxonomy" id="683846"/>
    <lineage>
        <taxon>Archaea</taxon>
        <taxon>Thermoproteota</taxon>
        <taxon>Thermoprotei</taxon>
        <taxon>Fervidicoccales</taxon>
        <taxon>Fervidicoccaceae</taxon>
        <taxon>Fervidicoccus</taxon>
    </lineage>
</organism>
<dbReference type="InterPro" id="IPR020587">
    <property type="entry name" value="RecA_monomer-monomer_interface"/>
</dbReference>
<dbReference type="InterPro" id="IPR027417">
    <property type="entry name" value="P-loop_NTPase"/>
</dbReference>
<evidence type="ECO:0000256" key="3">
    <source>
        <dbReference type="ARBA" id="ARBA00022741"/>
    </source>
</evidence>
<evidence type="ECO:0000256" key="1">
    <source>
        <dbReference type="ARBA" id="ARBA00008050"/>
    </source>
</evidence>
<dbReference type="GO" id="GO:0006281">
    <property type="term" value="P:DNA repair"/>
    <property type="evidence" value="ECO:0007669"/>
    <property type="project" value="UniProtKB-UniRule"/>
</dbReference>
<dbReference type="InterPro" id="IPR010995">
    <property type="entry name" value="DNA_repair_Rad51/TF_NusA_a-hlx"/>
</dbReference>
<dbReference type="Gene3D" id="1.10.150.20">
    <property type="entry name" value="5' to 3' exonuclease, C-terminal subdomain"/>
    <property type="match status" value="1"/>
</dbReference>
<name>A0A7C1E927_9CREN</name>
<evidence type="ECO:0000256" key="9">
    <source>
        <dbReference type="SAM" id="MobiDB-lite"/>
    </source>
</evidence>
<dbReference type="Gene3D" id="3.40.50.300">
    <property type="entry name" value="P-loop containing nucleotide triphosphate hydrolases"/>
    <property type="match status" value="2"/>
</dbReference>